<protein>
    <recommendedName>
        <fullName evidence="1">MULE transposase domain-containing protein</fullName>
    </recommendedName>
</protein>
<proteinExistence type="predicted"/>
<evidence type="ECO:0000259" key="1">
    <source>
        <dbReference type="Pfam" id="PF10551"/>
    </source>
</evidence>
<sequence>MKRVGKQNLRMGKRVQAGKMKEIVWRKVMERQVMVVGGGSKFGKLYVCFEGLKLGFLAGCRKIIGVDGCHLKGPHGGVMLTAVGTDPNNDSFPIAYALVSGETRETWEWFLTLLRNDLNIHRDNDYTFMSNKQKGLIPAFETVFPAADNRFCVRHLHDNMKRVGFRGLAHKKALWKGARATTGTEFEARRKEICKLDIKLGEWLDDKPPHQWSKSHFSTLPKCDILLNNLCESFNSNILEVREKRYTQCLR</sequence>
<dbReference type="EMBL" id="JACGWN010000006">
    <property type="protein sequence ID" value="KAL0447666.1"/>
    <property type="molecule type" value="Genomic_DNA"/>
</dbReference>
<evidence type="ECO:0000313" key="2">
    <source>
        <dbReference type="EMBL" id="KAL0447666.1"/>
    </source>
</evidence>
<name>A0AAW2X275_9LAMI</name>
<accession>A0AAW2X275</accession>
<reference evidence="2" key="1">
    <citation type="submission" date="2020-06" db="EMBL/GenBank/DDBJ databases">
        <authorList>
            <person name="Li T."/>
            <person name="Hu X."/>
            <person name="Zhang T."/>
            <person name="Song X."/>
            <person name="Zhang H."/>
            <person name="Dai N."/>
            <person name="Sheng W."/>
            <person name="Hou X."/>
            <person name="Wei L."/>
        </authorList>
    </citation>
    <scope>NUCLEOTIDE SEQUENCE</scope>
    <source>
        <strain evidence="2">KEN1</strain>
        <tissue evidence="2">Leaf</tissue>
    </source>
</reference>
<comment type="caution">
    <text evidence="2">The sequence shown here is derived from an EMBL/GenBank/DDBJ whole genome shotgun (WGS) entry which is preliminary data.</text>
</comment>
<reference evidence="2" key="2">
    <citation type="journal article" date="2024" name="Plant">
        <title>Genomic evolution and insights into agronomic trait innovations of Sesamum species.</title>
        <authorList>
            <person name="Miao H."/>
            <person name="Wang L."/>
            <person name="Qu L."/>
            <person name="Liu H."/>
            <person name="Sun Y."/>
            <person name="Le M."/>
            <person name="Wang Q."/>
            <person name="Wei S."/>
            <person name="Zheng Y."/>
            <person name="Lin W."/>
            <person name="Duan Y."/>
            <person name="Cao H."/>
            <person name="Xiong S."/>
            <person name="Wang X."/>
            <person name="Wei L."/>
            <person name="Li C."/>
            <person name="Ma Q."/>
            <person name="Ju M."/>
            <person name="Zhao R."/>
            <person name="Li G."/>
            <person name="Mu C."/>
            <person name="Tian Q."/>
            <person name="Mei H."/>
            <person name="Zhang T."/>
            <person name="Gao T."/>
            <person name="Zhang H."/>
        </authorList>
    </citation>
    <scope>NUCLEOTIDE SEQUENCE</scope>
    <source>
        <strain evidence="2">KEN1</strain>
    </source>
</reference>
<gene>
    <name evidence="2" type="ORF">Slati_1894500</name>
</gene>
<dbReference type="Pfam" id="PF10551">
    <property type="entry name" value="MULE"/>
    <property type="match status" value="1"/>
</dbReference>
<feature type="domain" description="MULE transposase" evidence="1">
    <location>
        <begin position="64"/>
        <end position="158"/>
    </location>
</feature>
<dbReference type="PANTHER" id="PTHR31973:SF191">
    <property type="entry name" value="OS05G0489400 PROTEIN"/>
    <property type="match status" value="1"/>
</dbReference>
<dbReference type="PANTHER" id="PTHR31973">
    <property type="entry name" value="POLYPROTEIN, PUTATIVE-RELATED"/>
    <property type="match status" value="1"/>
</dbReference>
<dbReference type="AlphaFoldDB" id="A0AAW2X275"/>
<dbReference type="InterPro" id="IPR018289">
    <property type="entry name" value="MULE_transposase_dom"/>
</dbReference>
<organism evidence="2">
    <name type="scientific">Sesamum latifolium</name>
    <dbReference type="NCBI Taxonomy" id="2727402"/>
    <lineage>
        <taxon>Eukaryota</taxon>
        <taxon>Viridiplantae</taxon>
        <taxon>Streptophyta</taxon>
        <taxon>Embryophyta</taxon>
        <taxon>Tracheophyta</taxon>
        <taxon>Spermatophyta</taxon>
        <taxon>Magnoliopsida</taxon>
        <taxon>eudicotyledons</taxon>
        <taxon>Gunneridae</taxon>
        <taxon>Pentapetalae</taxon>
        <taxon>asterids</taxon>
        <taxon>lamiids</taxon>
        <taxon>Lamiales</taxon>
        <taxon>Pedaliaceae</taxon>
        <taxon>Sesamum</taxon>
    </lineage>
</organism>